<accession>A0A9D9IDC0</accession>
<dbReference type="EMBL" id="JADIMF010000158">
    <property type="protein sequence ID" value="MBO8470065.1"/>
    <property type="molecule type" value="Genomic_DNA"/>
</dbReference>
<evidence type="ECO:0000313" key="3">
    <source>
        <dbReference type="Proteomes" id="UP000810292"/>
    </source>
</evidence>
<evidence type="ECO:0000313" key="2">
    <source>
        <dbReference type="EMBL" id="MBO8470065.1"/>
    </source>
</evidence>
<name>A0A9D9IDC0_9SPIO</name>
<reference evidence="2" key="1">
    <citation type="submission" date="2020-10" db="EMBL/GenBank/DDBJ databases">
        <authorList>
            <person name="Gilroy R."/>
        </authorList>
    </citation>
    <scope>NUCLEOTIDE SEQUENCE</scope>
    <source>
        <strain evidence="2">14700</strain>
    </source>
</reference>
<dbReference type="AlphaFoldDB" id="A0A9D9IDC0"/>
<dbReference type="Proteomes" id="UP000810292">
    <property type="component" value="Unassembled WGS sequence"/>
</dbReference>
<protein>
    <submittedName>
        <fullName evidence="2">AAA family ATPase</fullName>
    </submittedName>
</protein>
<proteinExistence type="predicted"/>
<reference evidence="2" key="2">
    <citation type="journal article" date="2021" name="PeerJ">
        <title>Extensive microbial diversity within the chicken gut microbiome revealed by metagenomics and culture.</title>
        <authorList>
            <person name="Gilroy R."/>
            <person name="Ravi A."/>
            <person name="Getino M."/>
            <person name="Pursley I."/>
            <person name="Horton D.L."/>
            <person name="Alikhan N.F."/>
            <person name="Baker D."/>
            <person name="Gharbi K."/>
            <person name="Hall N."/>
            <person name="Watson M."/>
            <person name="Adriaenssens E.M."/>
            <person name="Foster-Nyarko E."/>
            <person name="Jarju S."/>
            <person name="Secka A."/>
            <person name="Antonio M."/>
            <person name="Oren A."/>
            <person name="Chaudhuri R.R."/>
            <person name="La Ragione R."/>
            <person name="Hildebrand F."/>
            <person name="Pallen M.J."/>
        </authorList>
    </citation>
    <scope>NUCLEOTIDE SEQUENCE</scope>
    <source>
        <strain evidence="2">14700</strain>
    </source>
</reference>
<sequence length="453" mass="51445">MLHFDFNNLDLISSSDAVKWLKGKLILAANEVGIDLNDSYSPSMMFEMLIEKLYREQGEVVIIIDEYDSPVISAALNKPELADDIRSLFNSFYATVKNKISRIRFFFITGVLRLSNLSIFSALNNLKDLSMDPSFASAFGYTDEELDEYFGEGIDEYLAGTAKNKTSRDELREKIRNFYDGYRFSPASETKVYNPFSIGNFFAEKCRFDTYWDDTSSSKFAVTLANNLDLSQFMNTEIALTTADFKSFDISEINKETLKRNAIAALLYYSGYLTISEKSNTEKIYLGFPNNEVSSTFTISLMRRYCKDSTIAGLLIVDARDAARNGDTATLIKSLNDYYDQVTSALVSNRYEQPYQLIMHMFFIAAGCRAVAELPTKLGRVDNSMEIGNHIYLFELKVDQSAETALNQIKEKEYDKLFATQLKQGKILHNVGISISSEKRGIVEYKEEILSLK</sequence>
<dbReference type="InterPro" id="IPR012547">
    <property type="entry name" value="PDDEXK_9"/>
</dbReference>
<comment type="caution">
    <text evidence="2">The sequence shown here is derived from an EMBL/GenBank/DDBJ whole genome shotgun (WGS) entry which is preliminary data.</text>
</comment>
<organism evidence="2 3">
    <name type="scientific">Candidatus Ornithospirochaeta stercoravium</name>
    <dbReference type="NCBI Taxonomy" id="2840897"/>
    <lineage>
        <taxon>Bacteria</taxon>
        <taxon>Pseudomonadati</taxon>
        <taxon>Spirochaetota</taxon>
        <taxon>Spirochaetia</taxon>
        <taxon>Spirochaetales</taxon>
        <taxon>Spirochaetaceae</taxon>
        <taxon>Spirochaetaceae incertae sedis</taxon>
        <taxon>Candidatus Ornithospirochaeta</taxon>
    </lineage>
</organism>
<feature type="domain" description="AAA-ATPase-like" evidence="1">
    <location>
        <begin position="2"/>
        <end position="120"/>
    </location>
</feature>
<dbReference type="InterPro" id="IPR018631">
    <property type="entry name" value="AAA-ATPase-like_dom"/>
</dbReference>
<gene>
    <name evidence="2" type="ORF">IAA72_09845</name>
</gene>
<dbReference type="PANTHER" id="PTHR34825:SF1">
    <property type="entry name" value="AAA-ATPASE-LIKE DOMAIN-CONTAINING PROTEIN"/>
    <property type="match status" value="1"/>
</dbReference>
<dbReference type="Pfam" id="PF09820">
    <property type="entry name" value="AAA-ATPase_like"/>
    <property type="match status" value="1"/>
</dbReference>
<dbReference type="PANTHER" id="PTHR34825">
    <property type="entry name" value="CONSERVED PROTEIN, WITH A WEAK D-GALACTARATE DEHYDRATASE/ALTRONATE HYDROLASE DOMAIN"/>
    <property type="match status" value="1"/>
</dbReference>
<evidence type="ECO:0000259" key="1">
    <source>
        <dbReference type="Pfam" id="PF09820"/>
    </source>
</evidence>
<dbReference type="Pfam" id="PF08011">
    <property type="entry name" value="PDDEXK_9"/>
    <property type="match status" value="1"/>
</dbReference>